<evidence type="ECO:0000256" key="7">
    <source>
        <dbReference type="RuleBase" id="RU362125"/>
    </source>
</evidence>
<evidence type="ECO:0000256" key="6">
    <source>
        <dbReference type="ARBA" id="ARBA00052546"/>
    </source>
</evidence>
<dbReference type="FunFam" id="1.20.140.10:FF:000019">
    <property type="entry name" value="Acyl-CoA dehydrogenase"/>
    <property type="match status" value="1"/>
</dbReference>
<dbReference type="InterPro" id="IPR046373">
    <property type="entry name" value="Acyl-CoA_Oxase/DH_mid-dom_sf"/>
</dbReference>
<name>A0A345C213_9BACI</name>
<dbReference type="PANTHER" id="PTHR43884:SF12">
    <property type="entry name" value="ISOVALERYL-COA DEHYDROGENASE, MITOCHONDRIAL-RELATED"/>
    <property type="match status" value="1"/>
</dbReference>
<reference evidence="11 12" key="1">
    <citation type="journal article" date="2018" name="J. Microbiol.">
        <title>Salicibibacter kimchii gen. nov., sp. nov., a moderately halophilic and alkalitolerant bacterium in the family Bacillaceae, isolated from kimchi.</title>
        <authorList>
            <person name="Jang J.Y."/>
            <person name="Oh Y.J."/>
            <person name="Lim S.K."/>
            <person name="Park H.K."/>
            <person name="Lee C."/>
            <person name="Kim J.Y."/>
            <person name="Lee M.A."/>
            <person name="Choi H.J."/>
        </authorList>
    </citation>
    <scope>NUCLEOTIDE SEQUENCE [LARGE SCALE GENOMIC DNA]</scope>
    <source>
        <strain evidence="11 12">NKC1-1</strain>
    </source>
</reference>
<dbReference type="SUPFAM" id="SSF47203">
    <property type="entry name" value="Acyl-CoA dehydrogenase C-terminal domain-like"/>
    <property type="match status" value="1"/>
</dbReference>
<dbReference type="Pfam" id="PF02771">
    <property type="entry name" value="Acyl-CoA_dh_N"/>
    <property type="match status" value="1"/>
</dbReference>
<feature type="domain" description="Acyl-CoA oxidase/dehydrogenase middle" evidence="9">
    <location>
        <begin position="180"/>
        <end position="271"/>
    </location>
</feature>
<dbReference type="PANTHER" id="PTHR43884">
    <property type="entry name" value="ACYL-COA DEHYDROGENASE"/>
    <property type="match status" value="1"/>
</dbReference>
<dbReference type="Proteomes" id="UP000252100">
    <property type="component" value="Chromosome"/>
</dbReference>
<dbReference type="Pfam" id="PF02770">
    <property type="entry name" value="Acyl-CoA_dh_M"/>
    <property type="match status" value="1"/>
</dbReference>
<dbReference type="GO" id="GO:0050660">
    <property type="term" value="F:flavin adenine dinucleotide binding"/>
    <property type="evidence" value="ECO:0007669"/>
    <property type="project" value="InterPro"/>
</dbReference>
<feature type="domain" description="Acyl-CoA dehydrogenase/oxidase C-terminal" evidence="8">
    <location>
        <begin position="284"/>
        <end position="445"/>
    </location>
</feature>
<feature type="domain" description="Acyl-CoA dehydrogenase/oxidase N-terminal" evidence="10">
    <location>
        <begin position="63"/>
        <end position="175"/>
    </location>
</feature>
<dbReference type="InterPro" id="IPR009075">
    <property type="entry name" value="AcylCo_DH/oxidase_C"/>
</dbReference>
<evidence type="ECO:0000259" key="10">
    <source>
        <dbReference type="Pfam" id="PF02771"/>
    </source>
</evidence>
<evidence type="ECO:0000256" key="5">
    <source>
        <dbReference type="ARBA" id="ARBA00023002"/>
    </source>
</evidence>
<evidence type="ECO:0000256" key="3">
    <source>
        <dbReference type="ARBA" id="ARBA00022630"/>
    </source>
</evidence>
<sequence>MYNCLYRFTNRLESERCLKHKTWHNYCNDISKGGQMMSTRLSGTPWWDDLLDHPDIFTPEDLTEDEIMIAKTTEKFVEQQILPNVESLEQHDYQMERETFAAAGELGLLAIEIPEAYGGLELGKHVAGLVAENIGNGGGSFSVAYNIHAGVGTSPYINYGNEEQKQKYLSQLGSGAWVGAYALTEPSAGSDALKGKAKAIWNEEKNAWILKGEKQWITNANLAQVYVVFANTEAGITAFIVEREMDGLSVGPEEKKMGIKGTSTATLILDELAVPQENVLGEIGKGHKIAMNTLNLARLKLSFANLGTAKRALELTVKYGKERKQFQQHLVDFPMIKEKIANMNIAIFGVESLVYQTAARIDDALEKNSEQHSSKVVGQFIAECATGKIQGSEVLAAVADEAVQIHGGYGFMQEYEVERIYRDARISRLFEGTNEINRLAVAKALFSQFRDQPSEKQNGNNRNAMFILEAERHFAEILKALAAMPREDVLEAQEFSRLVANIYKEISIMRAVYLRAEKAGSGASLKQLMTDVICEEGYDNVERDLIRLWSAVDDGAEGNEMIERIRARAHVPAVENLLKKKRDISEYVVNAEKYQT</sequence>
<evidence type="ECO:0000256" key="2">
    <source>
        <dbReference type="ARBA" id="ARBA00009347"/>
    </source>
</evidence>
<dbReference type="InterPro" id="IPR006089">
    <property type="entry name" value="Acyl-CoA_DH_CS"/>
</dbReference>
<organism evidence="11 12">
    <name type="scientific">Salicibibacter kimchii</name>
    <dbReference type="NCBI Taxonomy" id="2099786"/>
    <lineage>
        <taxon>Bacteria</taxon>
        <taxon>Bacillati</taxon>
        <taxon>Bacillota</taxon>
        <taxon>Bacilli</taxon>
        <taxon>Bacillales</taxon>
        <taxon>Bacillaceae</taxon>
        <taxon>Salicibibacter</taxon>
    </lineage>
</organism>
<evidence type="ECO:0000256" key="1">
    <source>
        <dbReference type="ARBA" id="ARBA00001974"/>
    </source>
</evidence>
<accession>A0A345C213</accession>
<evidence type="ECO:0000256" key="4">
    <source>
        <dbReference type="ARBA" id="ARBA00022827"/>
    </source>
</evidence>
<dbReference type="InterPro" id="IPR006091">
    <property type="entry name" value="Acyl-CoA_Oxase/DH_mid-dom"/>
</dbReference>
<dbReference type="Gene3D" id="2.40.110.10">
    <property type="entry name" value="Butyryl-CoA Dehydrogenase, subunit A, domain 2"/>
    <property type="match status" value="1"/>
</dbReference>
<proteinExistence type="inferred from homology"/>
<dbReference type="InterPro" id="IPR013786">
    <property type="entry name" value="AcylCoA_DH/ox_N"/>
</dbReference>
<dbReference type="KEGG" id="rue:DT065_15375"/>
<dbReference type="InterPro" id="IPR036250">
    <property type="entry name" value="AcylCo_DH-like_C"/>
</dbReference>
<dbReference type="Pfam" id="PF00441">
    <property type="entry name" value="Acyl-CoA_dh_1"/>
    <property type="match status" value="1"/>
</dbReference>
<keyword evidence="5 7" id="KW-0560">Oxidoreductase</keyword>
<evidence type="ECO:0000259" key="9">
    <source>
        <dbReference type="Pfam" id="PF02770"/>
    </source>
</evidence>
<evidence type="ECO:0000313" key="12">
    <source>
        <dbReference type="Proteomes" id="UP000252100"/>
    </source>
</evidence>
<dbReference type="Gene3D" id="1.10.540.10">
    <property type="entry name" value="Acyl-CoA dehydrogenase/oxidase, N-terminal domain"/>
    <property type="match status" value="1"/>
</dbReference>
<keyword evidence="12" id="KW-1185">Reference proteome</keyword>
<comment type="similarity">
    <text evidence="2 7">Belongs to the acyl-CoA dehydrogenase family.</text>
</comment>
<dbReference type="EMBL" id="CP031092">
    <property type="protein sequence ID" value="AXF57244.1"/>
    <property type="molecule type" value="Genomic_DNA"/>
</dbReference>
<protein>
    <submittedName>
        <fullName evidence="11">Acyl-CoA dehydrogenase</fullName>
    </submittedName>
</protein>
<dbReference type="Gene3D" id="1.20.140.10">
    <property type="entry name" value="Butyryl-CoA Dehydrogenase, subunit A, domain 3"/>
    <property type="match status" value="2"/>
</dbReference>
<gene>
    <name evidence="11" type="ORF">DT065_15375</name>
</gene>
<dbReference type="InterPro" id="IPR009100">
    <property type="entry name" value="AcylCoA_DH/oxidase_NM_dom_sf"/>
</dbReference>
<keyword evidence="4 7" id="KW-0274">FAD</keyword>
<dbReference type="PROSITE" id="PS00073">
    <property type="entry name" value="ACYL_COA_DH_2"/>
    <property type="match status" value="1"/>
</dbReference>
<dbReference type="InterPro" id="IPR037069">
    <property type="entry name" value="AcylCoA_DH/ox_N_sf"/>
</dbReference>
<dbReference type="AlphaFoldDB" id="A0A345C213"/>
<comment type="cofactor">
    <cofactor evidence="1 7">
        <name>FAD</name>
        <dbReference type="ChEBI" id="CHEBI:57692"/>
    </cofactor>
</comment>
<dbReference type="FunFam" id="2.40.110.10:FF:000001">
    <property type="entry name" value="Acyl-CoA dehydrogenase, mitochondrial"/>
    <property type="match status" value="1"/>
</dbReference>
<dbReference type="FunFam" id="1.10.540.10:FF:000001">
    <property type="entry name" value="Very long-chain-specific acyl-CoA dehydrogenase, mitochondrial"/>
    <property type="match status" value="1"/>
</dbReference>
<evidence type="ECO:0000259" key="8">
    <source>
        <dbReference type="Pfam" id="PF00441"/>
    </source>
</evidence>
<evidence type="ECO:0000313" key="11">
    <source>
        <dbReference type="EMBL" id="AXF57244.1"/>
    </source>
</evidence>
<keyword evidence="3 7" id="KW-0285">Flavoprotein</keyword>
<comment type="catalytic activity">
    <reaction evidence="6">
        <text>a 2,3-saturated acyl-CoA + A = a 2,3-dehydroacyl-CoA + AH2</text>
        <dbReference type="Rhea" id="RHEA:48608"/>
        <dbReference type="ChEBI" id="CHEBI:13193"/>
        <dbReference type="ChEBI" id="CHEBI:17499"/>
        <dbReference type="ChEBI" id="CHEBI:60015"/>
        <dbReference type="ChEBI" id="CHEBI:65111"/>
    </reaction>
</comment>
<dbReference type="SUPFAM" id="SSF56645">
    <property type="entry name" value="Acyl-CoA dehydrogenase NM domain-like"/>
    <property type="match status" value="1"/>
</dbReference>
<dbReference type="GO" id="GO:0003995">
    <property type="term" value="F:acyl-CoA dehydrogenase activity"/>
    <property type="evidence" value="ECO:0007669"/>
    <property type="project" value="InterPro"/>
</dbReference>